<dbReference type="Proteomes" id="UP001159428">
    <property type="component" value="Unassembled WGS sequence"/>
</dbReference>
<dbReference type="AlphaFoldDB" id="A0AAU9VJU9"/>
<comment type="caution">
    <text evidence="2">The sequence shown here is derived from an EMBL/GenBank/DDBJ whole genome shotgun (WGS) entry which is preliminary data.</text>
</comment>
<evidence type="ECO:0000313" key="2">
    <source>
        <dbReference type="EMBL" id="CAH3031768.1"/>
    </source>
</evidence>
<dbReference type="SUPFAM" id="SSF101898">
    <property type="entry name" value="NHL repeat"/>
    <property type="match status" value="1"/>
</dbReference>
<feature type="transmembrane region" description="Helical" evidence="1">
    <location>
        <begin position="348"/>
        <end position="367"/>
    </location>
</feature>
<dbReference type="Gene3D" id="2.120.10.30">
    <property type="entry name" value="TolB, C-terminal domain"/>
    <property type="match status" value="3"/>
</dbReference>
<dbReference type="InterPro" id="IPR000033">
    <property type="entry name" value="LDLR_classB_rpt"/>
</dbReference>
<evidence type="ECO:0000313" key="3">
    <source>
        <dbReference type="Proteomes" id="UP001159428"/>
    </source>
</evidence>
<keyword evidence="1" id="KW-0812">Transmembrane</keyword>
<dbReference type="PANTHER" id="PTHR46388:SF2">
    <property type="entry name" value="NHL REPEAT-CONTAINING PROTEIN 2"/>
    <property type="match status" value="1"/>
</dbReference>
<proteinExistence type="predicted"/>
<evidence type="ECO:0000256" key="1">
    <source>
        <dbReference type="SAM" id="Phobius"/>
    </source>
</evidence>
<dbReference type="PANTHER" id="PTHR46388">
    <property type="entry name" value="NHL REPEAT-CONTAINING PROTEIN 2"/>
    <property type="match status" value="1"/>
</dbReference>
<evidence type="ECO:0008006" key="4">
    <source>
        <dbReference type="Google" id="ProtNLM"/>
    </source>
</evidence>
<dbReference type="InterPro" id="IPR011042">
    <property type="entry name" value="6-blade_b-propeller_TolB-like"/>
</dbReference>
<name>A0AAU9VJU9_9CNID</name>
<protein>
    <recommendedName>
        <fullName evidence="4">NHL repeat-containing protein</fullName>
    </recommendedName>
</protein>
<keyword evidence="1" id="KW-1133">Transmembrane helix</keyword>
<dbReference type="SMART" id="SM00135">
    <property type="entry name" value="LY"/>
    <property type="match status" value="4"/>
</dbReference>
<accession>A0AAU9VJU9</accession>
<sequence length="380" mass="42058">MDGIGTGARFNYPWGIVFDAEDNVLYVGDCGCPETVHSNDRLRKINVTTGRVTTLAGSAQGYKDGIGENAKFRHVSGIVMDKVERVLYVADSGNDRIRKVDINTANVITFAGSGESGFLDDVGLKAMMSNPQQLELDSMKRRLFLSDTDNHAIRIISLPNGEVTTIAGGSQGLMDGIGKDAKFYHPTGISLDVLTGTLYVADHYNHMIRTVDINSGEVTSLAGGGREGFKDGFGKEARFNYPEGLYFDTDSNLLYVAEFDSHAIRIVTPAGEVRTLAGGTEGFRDGVGKEARFFHPTGLTFDNKRKVIYVTDQYNHMVRSITAVGTTVVDPKKSGLIQTLRKTRDTPYLFACFFLTVIVLFILALWFRRSLRYLFRKRHF</sequence>
<gene>
    <name evidence="2" type="ORF">PMEA_00000578</name>
</gene>
<dbReference type="EMBL" id="CALNXJ010000001">
    <property type="protein sequence ID" value="CAH3031768.1"/>
    <property type="molecule type" value="Genomic_DNA"/>
</dbReference>
<reference evidence="2 3" key="1">
    <citation type="submission" date="2022-05" db="EMBL/GenBank/DDBJ databases">
        <authorList>
            <consortium name="Genoscope - CEA"/>
            <person name="William W."/>
        </authorList>
    </citation>
    <scope>NUCLEOTIDE SEQUENCE [LARGE SCALE GENOMIC DNA]</scope>
</reference>
<organism evidence="2 3">
    <name type="scientific">Pocillopora meandrina</name>
    <dbReference type="NCBI Taxonomy" id="46732"/>
    <lineage>
        <taxon>Eukaryota</taxon>
        <taxon>Metazoa</taxon>
        <taxon>Cnidaria</taxon>
        <taxon>Anthozoa</taxon>
        <taxon>Hexacorallia</taxon>
        <taxon>Scleractinia</taxon>
        <taxon>Astrocoeniina</taxon>
        <taxon>Pocilloporidae</taxon>
        <taxon>Pocillopora</taxon>
    </lineage>
</organism>
<keyword evidence="3" id="KW-1185">Reference proteome</keyword>
<keyword evidence="1" id="KW-0472">Membrane</keyword>